<organism evidence="3 4">
    <name type="scientific">Pichia inconspicua</name>
    <dbReference type="NCBI Taxonomy" id="52247"/>
    <lineage>
        <taxon>Eukaryota</taxon>
        <taxon>Fungi</taxon>
        <taxon>Dikarya</taxon>
        <taxon>Ascomycota</taxon>
        <taxon>Saccharomycotina</taxon>
        <taxon>Pichiomycetes</taxon>
        <taxon>Pichiales</taxon>
        <taxon>Pichiaceae</taxon>
        <taxon>Pichia</taxon>
    </lineage>
</organism>
<feature type="region of interest" description="Disordered" evidence="1">
    <location>
        <begin position="47"/>
        <end position="66"/>
    </location>
</feature>
<keyword evidence="2" id="KW-1133">Transmembrane helix</keyword>
<dbReference type="EMBL" id="SELW01000280">
    <property type="protein sequence ID" value="TID29631.1"/>
    <property type="molecule type" value="Genomic_DNA"/>
</dbReference>
<feature type="transmembrane region" description="Helical" evidence="2">
    <location>
        <begin position="197"/>
        <end position="215"/>
    </location>
</feature>
<keyword evidence="2" id="KW-0472">Membrane</keyword>
<proteinExistence type="predicted"/>
<dbReference type="OrthoDB" id="5553410at2759"/>
<keyword evidence="4" id="KW-1185">Reference proteome</keyword>
<comment type="caution">
    <text evidence="3">The sequence shown here is derived from an EMBL/GenBank/DDBJ whole genome shotgun (WGS) entry which is preliminary data.</text>
</comment>
<name>A0A4T0X2T8_9ASCO</name>
<dbReference type="PANTHER" id="PTHR37783">
    <property type="entry name" value="MEMBRANE PROTEIN, PUTATIVE (AFU_ORTHOLOGUE AFUA_1G04315)-RELATED"/>
    <property type="match status" value="1"/>
</dbReference>
<evidence type="ECO:0000313" key="4">
    <source>
        <dbReference type="Proteomes" id="UP000307173"/>
    </source>
</evidence>
<reference evidence="3 4" key="1">
    <citation type="journal article" date="2019" name="Front. Genet.">
        <title>Whole-Genome Sequencing of the Opportunistic Yeast Pathogen Candida inconspicua Uncovers Its Hybrid Origin.</title>
        <authorList>
            <person name="Mixao V."/>
            <person name="Hansen A.P."/>
            <person name="Saus E."/>
            <person name="Boekhout T."/>
            <person name="Lass-Florl C."/>
            <person name="Gabaldon T."/>
        </authorList>
    </citation>
    <scope>NUCLEOTIDE SEQUENCE [LARGE SCALE GENOMIC DNA]</scope>
    <source>
        <strain evidence="3 4">CBS 180</strain>
    </source>
</reference>
<evidence type="ECO:0008006" key="5">
    <source>
        <dbReference type="Google" id="ProtNLM"/>
    </source>
</evidence>
<accession>A0A4T0X2T8</accession>
<gene>
    <name evidence="3" type="ORF">CANINC_001750</name>
</gene>
<protein>
    <recommendedName>
        <fullName evidence="5">DUF2470 domain-containing protein</fullName>
    </recommendedName>
</protein>
<evidence type="ECO:0000256" key="1">
    <source>
        <dbReference type="SAM" id="MobiDB-lite"/>
    </source>
</evidence>
<dbReference type="PANTHER" id="PTHR37783:SF1">
    <property type="entry name" value="MEMBRANE PROTEIN, PUTATIVE (AFU_ORTHOLOGUE AFUA_1G04315)-RELATED"/>
    <property type="match status" value="1"/>
</dbReference>
<evidence type="ECO:0000313" key="3">
    <source>
        <dbReference type="EMBL" id="TID29631.1"/>
    </source>
</evidence>
<feature type="transmembrane region" description="Helical" evidence="2">
    <location>
        <begin position="148"/>
        <end position="170"/>
    </location>
</feature>
<sequence>MVCQNLSLVPAMSSESGPGIIQSKFNTVYRHSILDILTYYADIPTDPNPDNDPLNTKYSHDTPRDSASATFVAKKEDNVQIRNVKAKSVELDQITISFKHPLVNMEMLRPIAFDSKCNSWKEVEQKMIEMSKEAAANRGLSHIRVSGISYPTSIFNLILILLVLLLPFGFKYPDLLYDRFFAKYLPFMLVLKTYHNAIFYTTICIHFAELYILMLPRVRKFRVPLDYAIEWSLLTILDGYNSVKRFDEYLEHLRSDDVYYDFTETDYFL</sequence>
<dbReference type="Proteomes" id="UP000307173">
    <property type="component" value="Unassembled WGS sequence"/>
</dbReference>
<evidence type="ECO:0000256" key="2">
    <source>
        <dbReference type="SAM" id="Phobius"/>
    </source>
</evidence>
<keyword evidence="2" id="KW-0812">Transmembrane</keyword>
<dbReference type="AlphaFoldDB" id="A0A4T0X2T8"/>